<name>A0ACC2RI16_9FUNG</name>
<proteinExistence type="predicted"/>
<sequence>MLSPGAKHNTGHANLHLGDVLFFNFRDTIQECNPKAFNQVVIESYNHNVLSSHQKVTDMFTKMAVTDPGLTSQTYRYLALDSCYRYLPVTKL</sequence>
<organism evidence="1 2">
    <name type="scientific">Entomophthora muscae</name>
    <dbReference type="NCBI Taxonomy" id="34485"/>
    <lineage>
        <taxon>Eukaryota</taxon>
        <taxon>Fungi</taxon>
        <taxon>Fungi incertae sedis</taxon>
        <taxon>Zoopagomycota</taxon>
        <taxon>Entomophthoromycotina</taxon>
        <taxon>Entomophthoromycetes</taxon>
        <taxon>Entomophthorales</taxon>
        <taxon>Entomophthoraceae</taxon>
        <taxon>Entomophthora</taxon>
    </lineage>
</organism>
<dbReference type="Proteomes" id="UP001165960">
    <property type="component" value="Unassembled WGS sequence"/>
</dbReference>
<gene>
    <name evidence="1" type="ORF">DSO57_1022504</name>
</gene>
<evidence type="ECO:0000313" key="1">
    <source>
        <dbReference type="EMBL" id="KAJ9049615.1"/>
    </source>
</evidence>
<evidence type="ECO:0000313" key="2">
    <source>
        <dbReference type="Proteomes" id="UP001165960"/>
    </source>
</evidence>
<comment type="caution">
    <text evidence="1">The sequence shown here is derived from an EMBL/GenBank/DDBJ whole genome shotgun (WGS) entry which is preliminary data.</text>
</comment>
<reference evidence="1" key="1">
    <citation type="submission" date="2022-04" db="EMBL/GenBank/DDBJ databases">
        <title>Genome of the entomopathogenic fungus Entomophthora muscae.</title>
        <authorList>
            <person name="Elya C."/>
            <person name="Lovett B.R."/>
            <person name="Lee E."/>
            <person name="Macias A.M."/>
            <person name="Hajek A.E."/>
            <person name="De Bivort B.L."/>
            <person name="Kasson M.T."/>
            <person name="De Fine Licht H.H."/>
            <person name="Stajich J.E."/>
        </authorList>
    </citation>
    <scope>NUCLEOTIDE SEQUENCE</scope>
    <source>
        <strain evidence="1">Berkeley</strain>
    </source>
</reference>
<dbReference type="EMBL" id="QTSX02007213">
    <property type="protein sequence ID" value="KAJ9049615.1"/>
    <property type="molecule type" value="Genomic_DNA"/>
</dbReference>
<keyword evidence="2" id="KW-1185">Reference proteome</keyword>
<protein>
    <submittedName>
        <fullName evidence="1">Uncharacterized protein</fullName>
    </submittedName>
</protein>
<accession>A0ACC2RI16</accession>